<protein>
    <submittedName>
        <fullName evidence="1">Uncharacterized protein</fullName>
    </submittedName>
</protein>
<dbReference type="AlphaFoldDB" id="A0A2T3G0G6"/>
<name>A0A2T3G0G6_9FIRM</name>
<accession>A0A2T3G0G6</accession>
<proteinExistence type="predicted"/>
<dbReference type="EMBL" id="PYLP01000004">
    <property type="protein sequence ID" value="PST41045.1"/>
    <property type="molecule type" value="Genomic_DNA"/>
</dbReference>
<dbReference type="GeneID" id="77470494"/>
<dbReference type="RefSeq" id="WP_106987655.1">
    <property type="nucleotide sequence ID" value="NZ_PYLP01000004.1"/>
</dbReference>
<comment type="caution">
    <text evidence="1">The sequence shown here is derived from an EMBL/GenBank/DDBJ whole genome shotgun (WGS) entry which is preliminary data.</text>
</comment>
<sequence>MNKENITNITIDENNCSDTNNNPIKIKFIRRQMSFFGKTMIMDTTRFDFTYTLRNSSNNLNCFDSFENNSEKVKKNEIKKKYKIYSFPEIPFQYVDAIDKTAKINSLKKDSKNDDLLQVYINMVNFTHDEIFKNYGINCRVNNDNGKYGNIEFDDNNHRHLVIHKNTSFKNDNKNENSNSFSKKIEHSIDESIKISESLKKHFVFCVMAYERKMINDVINNLYIDDKRFEFMYLYNLLFRTAIRSCFDIDCISDDFIKDLFERPKTFDDEIENTFNTLKYTDIEAYKLLNVILNNYFANKIKRS</sequence>
<reference evidence="2" key="1">
    <citation type="submission" date="2018-03" db="EMBL/GenBank/DDBJ databases">
        <title>Lachnoclostridium SNUG30370 gen.nov., sp.nov., isolated from human faeces.</title>
        <authorList>
            <person name="Seo B."/>
            <person name="Jeon K."/>
            <person name="Ko G."/>
        </authorList>
    </citation>
    <scope>NUCLEOTIDE SEQUENCE [LARGE SCALE GENOMIC DNA]</scope>
    <source>
        <strain evidence="2">SNUG30370</strain>
    </source>
</reference>
<dbReference type="Proteomes" id="UP000241201">
    <property type="component" value="Unassembled WGS sequence"/>
</dbReference>
<evidence type="ECO:0000313" key="2">
    <source>
        <dbReference type="Proteomes" id="UP000241201"/>
    </source>
</evidence>
<evidence type="ECO:0000313" key="1">
    <source>
        <dbReference type="EMBL" id="PST41045.1"/>
    </source>
</evidence>
<keyword evidence="2" id="KW-1185">Reference proteome</keyword>
<organism evidence="1 2">
    <name type="scientific">Faecalibacillus faecis</name>
    <dbReference type="NCBI Taxonomy" id="1982628"/>
    <lineage>
        <taxon>Bacteria</taxon>
        <taxon>Bacillati</taxon>
        <taxon>Bacillota</taxon>
        <taxon>Erysipelotrichia</taxon>
        <taxon>Erysipelotrichales</taxon>
        <taxon>Coprobacillaceae</taxon>
        <taxon>Faecalibacillus</taxon>
    </lineage>
</organism>
<gene>
    <name evidence="1" type="ORF">C7U55_05225</name>
</gene>